<dbReference type="Gene3D" id="3.30.300.30">
    <property type="match status" value="1"/>
</dbReference>
<keyword evidence="2" id="KW-0436">Ligase</keyword>
<dbReference type="InterPro" id="IPR025110">
    <property type="entry name" value="AMP-bd_C"/>
</dbReference>
<gene>
    <name evidence="5" type="ORF">UW53_C0001G0032</name>
</gene>
<dbReference type="PANTHER" id="PTHR43201:SF5">
    <property type="entry name" value="MEDIUM-CHAIN ACYL-COA LIGASE ACSF2, MITOCHONDRIAL"/>
    <property type="match status" value="1"/>
</dbReference>
<feature type="domain" description="AMP-binding enzyme C-terminal" evidence="4">
    <location>
        <begin position="438"/>
        <end position="504"/>
    </location>
</feature>
<dbReference type="Gene3D" id="3.40.50.12780">
    <property type="entry name" value="N-terminal domain of ligase-like"/>
    <property type="match status" value="1"/>
</dbReference>
<dbReference type="GO" id="GO:0031956">
    <property type="term" value="F:medium-chain fatty acid-CoA ligase activity"/>
    <property type="evidence" value="ECO:0007669"/>
    <property type="project" value="TreeGrafter"/>
</dbReference>
<evidence type="ECO:0000256" key="2">
    <source>
        <dbReference type="ARBA" id="ARBA00022598"/>
    </source>
</evidence>
<dbReference type="InterPro" id="IPR020845">
    <property type="entry name" value="AMP-binding_CS"/>
</dbReference>
<protein>
    <recommendedName>
        <fullName evidence="7">AMP-dependent synthetase and ligase</fullName>
    </recommendedName>
</protein>
<organism evidence="5 6">
    <name type="scientific">Candidatus Giovannonibacteria bacterium GW2011_GWA1_44_25</name>
    <dbReference type="NCBI Taxonomy" id="1618645"/>
    <lineage>
        <taxon>Bacteria</taxon>
        <taxon>Candidatus Giovannoniibacteriota</taxon>
    </lineage>
</organism>
<dbReference type="Proteomes" id="UP000034087">
    <property type="component" value="Unassembled WGS sequence"/>
</dbReference>
<name>A0A0G1KVM0_9BACT</name>
<evidence type="ECO:0000259" key="4">
    <source>
        <dbReference type="Pfam" id="PF13193"/>
    </source>
</evidence>
<proteinExistence type="inferred from homology"/>
<evidence type="ECO:0000259" key="3">
    <source>
        <dbReference type="Pfam" id="PF00501"/>
    </source>
</evidence>
<dbReference type="PANTHER" id="PTHR43201">
    <property type="entry name" value="ACYL-COA SYNTHETASE"/>
    <property type="match status" value="1"/>
</dbReference>
<evidence type="ECO:0008006" key="7">
    <source>
        <dbReference type="Google" id="ProtNLM"/>
    </source>
</evidence>
<sequence>MKSKKPIQVDQNLLRNHQRIGRDFFIEHNSVYELFSAQAKKFPQKTFAIFPEFNKTFSYEDLNGKVIERASYLKQLCLLRGDRIGLVLPTSPDFIMLYFAAFREGVTVVPINPDLSPPEIAYIASDARVKAVFYNEQLSKKILDVQKIAGLERTNFINVAGINSKKAPKNTDMPDVHYTDEAVIIYTSGTTGYPKGAVLSHLNLLVDSQVISEWFQFTTTTRTLCILPLFHNNGQVVTLLAPLSAGGSTVMAPPKTSLKLFWSIVKEYNVNWTSVMPSILAIILSAKLERKDSSMVGIICGGQVLNSEVKTQFENNFHVPIFEGYGLTETTSFASFNQFPENNRKSGTVGRALPSNDIVIIDENDKEVARGEEGEICMRGLNVLTEYLGLDEVNKKSLRGGLFHSGDYGHVDADGHIYFKTRKDYLISKGGEKIYPSEIENVLFGHPAVDECAAVGVPDKLLGQDIVAFVKLNSKCAANELKEFFTGRLAHHKHPKKIVIVNELADLGDIPKGPTKKVLYRELLKYYNQNLLEN</sequence>
<feature type="domain" description="AMP-dependent synthetase/ligase" evidence="3">
    <location>
        <begin position="35"/>
        <end position="388"/>
    </location>
</feature>
<evidence type="ECO:0000313" key="6">
    <source>
        <dbReference type="Proteomes" id="UP000034087"/>
    </source>
</evidence>
<dbReference type="AlphaFoldDB" id="A0A0G1KVM0"/>
<dbReference type="PROSITE" id="PS00455">
    <property type="entry name" value="AMP_BINDING"/>
    <property type="match status" value="1"/>
</dbReference>
<dbReference type="InterPro" id="IPR042099">
    <property type="entry name" value="ANL_N_sf"/>
</dbReference>
<dbReference type="SUPFAM" id="SSF56801">
    <property type="entry name" value="Acetyl-CoA synthetase-like"/>
    <property type="match status" value="1"/>
</dbReference>
<dbReference type="GO" id="GO:0006631">
    <property type="term" value="P:fatty acid metabolic process"/>
    <property type="evidence" value="ECO:0007669"/>
    <property type="project" value="TreeGrafter"/>
</dbReference>
<dbReference type="InterPro" id="IPR000873">
    <property type="entry name" value="AMP-dep_synth/lig_dom"/>
</dbReference>
<accession>A0A0G1KVM0</accession>
<dbReference type="EMBL" id="LCIR01000001">
    <property type="protein sequence ID" value="KKT60382.1"/>
    <property type="molecule type" value="Genomic_DNA"/>
</dbReference>
<dbReference type="Pfam" id="PF00501">
    <property type="entry name" value="AMP-binding"/>
    <property type="match status" value="1"/>
</dbReference>
<dbReference type="InterPro" id="IPR045851">
    <property type="entry name" value="AMP-bd_C_sf"/>
</dbReference>
<dbReference type="Pfam" id="PF13193">
    <property type="entry name" value="AMP-binding_C"/>
    <property type="match status" value="1"/>
</dbReference>
<comment type="similarity">
    <text evidence="1">Belongs to the ATP-dependent AMP-binding enzyme family.</text>
</comment>
<evidence type="ECO:0000256" key="1">
    <source>
        <dbReference type="ARBA" id="ARBA00006432"/>
    </source>
</evidence>
<reference evidence="5 6" key="1">
    <citation type="journal article" date="2015" name="Nature">
        <title>rRNA introns, odd ribosomes, and small enigmatic genomes across a large radiation of phyla.</title>
        <authorList>
            <person name="Brown C.T."/>
            <person name="Hug L.A."/>
            <person name="Thomas B.C."/>
            <person name="Sharon I."/>
            <person name="Castelle C.J."/>
            <person name="Singh A."/>
            <person name="Wilkins M.J."/>
            <person name="Williams K.H."/>
            <person name="Banfield J.F."/>
        </authorList>
    </citation>
    <scope>NUCLEOTIDE SEQUENCE [LARGE SCALE GENOMIC DNA]</scope>
</reference>
<evidence type="ECO:0000313" key="5">
    <source>
        <dbReference type="EMBL" id="KKT60382.1"/>
    </source>
</evidence>
<dbReference type="PATRIC" id="fig|1618645.3.peg.33"/>
<comment type="caution">
    <text evidence="5">The sequence shown here is derived from an EMBL/GenBank/DDBJ whole genome shotgun (WGS) entry which is preliminary data.</text>
</comment>